<dbReference type="GO" id="GO:0004435">
    <property type="term" value="F:phosphatidylinositol-4,5-bisphosphate phospholipase C activity"/>
    <property type="evidence" value="ECO:0007669"/>
    <property type="project" value="UniProtKB-EC"/>
</dbReference>
<evidence type="ECO:0000313" key="5">
    <source>
        <dbReference type="Proteomes" id="UP000193380"/>
    </source>
</evidence>
<keyword evidence="1" id="KW-0442">Lipid degradation</keyword>
<evidence type="ECO:0000256" key="2">
    <source>
        <dbReference type="SAM" id="MobiDB-lite"/>
    </source>
</evidence>
<dbReference type="GO" id="GO:0016042">
    <property type="term" value="P:lipid catabolic process"/>
    <property type="evidence" value="ECO:0007669"/>
    <property type="project" value="UniProtKB-KW"/>
</dbReference>
<feature type="compositionally biased region" description="Acidic residues" evidence="2">
    <location>
        <begin position="74"/>
        <end position="86"/>
    </location>
</feature>
<accession>A0A060YT74</accession>
<dbReference type="PROSITE" id="PS50008">
    <property type="entry name" value="PIPLC_Y_DOMAIN"/>
    <property type="match status" value="1"/>
</dbReference>
<proteinExistence type="predicted"/>
<dbReference type="STRING" id="8022.A0A060YT74"/>
<dbReference type="GO" id="GO:0016607">
    <property type="term" value="C:nuclear speck"/>
    <property type="evidence" value="ECO:0007669"/>
    <property type="project" value="TreeGrafter"/>
</dbReference>
<dbReference type="GO" id="GO:0007613">
    <property type="term" value="P:memory"/>
    <property type="evidence" value="ECO:0007669"/>
    <property type="project" value="TreeGrafter"/>
</dbReference>
<dbReference type="SMART" id="SM00149">
    <property type="entry name" value="PLCYc"/>
    <property type="match status" value="1"/>
</dbReference>
<dbReference type="GO" id="GO:0007186">
    <property type="term" value="P:G protein-coupled receptor signaling pathway"/>
    <property type="evidence" value="ECO:0007669"/>
    <property type="project" value="TreeGrafter"/>
</dbReference>
<dbReference type="GO" id="GO:0046488">
    <property type="term" value="P:phosphatidylinositol metabolic process"/>
    <property type="evidence" value="ECO:0007669"/>
    <property type="project" value="TreeGrafter"/>
</dbReference>
<evidence type="ECO:0000259" key="3">
    <source>
        <dbReference type="PROSITE" id="PS50008"/>
    </source>
</evidence>
<dbReference type="GO" id="GO:0051209">
    <property type="term" value="P:release of sequestered calcium ion into cytosol"/>
    <property type="evidence" value="ECO:0007669"/>
    <property type="project" value="TreeGrafter"/>
</dbReference>
<reference evidence="4" key="2">
    <citation type="submission" date="2014-03" db="EMBL/GenBank/DDBJ databases">
        <authorList>
            <person name="Genoscope - CEA"/>
        </authorList>
    </citation>
    <scope>NUCLEOTIDE SEQUENCE</scope>
</reference>
<dbReference type="InterPro" id="IPR001711">
    <property type="entry name" value="PLipase_C_Pinositol-sp_Y"/>
</dbReference>
<organism evidence="4 5">
    <name type="scientific">Oncorhynchus mykiss</name>
    <name type="common">Rainbow trout</name>
    <name type="synonym">Salmo gairdneri</name>
    <dbReference type="NCBI Taxonomy" id="8022"/>
    <lineage>
        <taxon>Eukaryota</taxon>
        <taxon>Metazoa</taxon>
        <taxon>Chordata</taxon>
        <taxon>Craniata</taxon>
        <taxon>Vertebrata</taxon>
        <taxon>Euteleostomi</taxon>
        <taxon>Actinopterygii</taxon>
        <taxon>Neopterygii</taxon>
        <taxon>Teleostei</taxon>
        <taxon>Protacanthopterygii</taxon>
        <taxon>Salmoniformes</taxon>
        <taxon>Salmonidae</taxon>
        <taxon>Salmoninae</taxon>
        <taxon>Oncorhynchus</taxon>
    </lineage>
</organism>
<evidence type="ECO:0000256" key="1">
    <source>
        <dbReference type="RuleBase" id="RU361133"/>
    </source>
</evidence>
<dbReference type="Gene3D" id="3.20.20.190">
    <property type="entry name" value="Phosphatidylinositol (PI) phosphodiesterase"/>
    <property type="match status" value="1"/>
</dbReference>
<comment type="catalytic activity">
    <reaction evidence="1">
        <text>a 1,2-diacyl-sn-glycero-3-phospho-(1D-myo-inositol-4,5-bisphosphate) + H2O = 1D-myo-inositol 1,4,5-trisphosphate + a 1,2-diacyl-sn-glycerol + H(+)</text>
        <dbReference type="Rhea" id="RHEA:33179"/>
        <dbReference type="ChEBI" id="CHEBI:15377"/>
        <dbReference type="ChEBI" id="CHEBI:15378"/>
        <dbReference type="ChEBI" id="CHEBI:17815"/>
        <dbReference type="ChEBI" id="CHEBI:58456"/>
        <dbReference type="ChEBI" id="CHEBI:203600"/>
        <dbReference type="EC" id="3.1.4.11"/>
    </reaction>
</comment>
<dbReference type="EC" id="3.1.4.11" evidence="1"/>
<evidence type="ECO:0000313" key="4">
    <source>
        <dbReference type="EMBL" id="CDQ94926.1"/>
    </source>
</evidence>
<reference evidence="4" key="1">
    <citation type="journal article" date="2014" name="Nat. Commun.">
        <title>The rainbow trout genome provides novel insights into evolution after whole-genome duplication in vertebrates.</title>
        <authorList>
            <person name="Berthelot C."/>
            <person name="Brunet F."/>
            <person name="Chalopin D."/>
            <person name="Juanchich A."/>
            <person name="Bernard M."/>
            <person name="Noel B."/>
            <person name="Bento P."/>
            <person name="Da Silva C."/>
            <person name="Labadie K."/>
            <person name="Alberti A."/>
            <person name="Aury J.M."/>
            <person name="Louis A."/>
            <person name="Dehais P."/>
            <person name="Bardou P."/>
            <person name="Montfort J."/>
            <person name="Klopp C."/>
            <person name="Cabau C."/>
            <person name="Gaspin C."/>
            <person name="Thorgaard G.H."/>
            <person name="Boussaha M."/>
            <person name="Quillet E."/>
            <person name="Guyomard R."/>
            <person name="Galiana D."/>
            <person name="Bobe J."/>
            <person name="Volff J.N."/>
            <person name="Genet C."/>
            <person name="Wincker P."/>
            <person name="Jaillon O."/>
            <person name="Roest Crollius H."/>
            <person name="Guiguen Y."/>
        </authorList>
    </citation>
    <scope>NUCLEOTIDE SEQUENCE [LARGE SCALE GENOMIC DNA]</scope>
</reference>
<dbReference type="SUPFAM" id="SSF51695">
    <property type="entry name" value="PLC-like phosphodiesterases"/>
    <property type="match status" value="1"/>
</dbReference>
<dbReference type="PRINTS" id="PR00390">
    <property type="entry name" value="PHPHLIPASEC"/>
</dbReference>
<dbReference type="GO" id="GO:0005516">
    <property type="term" value="F:calmodulin binding"/>
    <property type="evidence" value="ECO:0007669"/>
    <property type="project" value="TreeGrafter"/>
</dbReference>
<keyword evidence="1" id="KW-0378">Hydrolase</keyword>
<dbReference type="AlphaFoldDB" id="A0A060YT74"/>
<dbReference type="InterPro" id="IPR001192">
    <property type="entry name" value="PI-PLC_fam"/>
</dbReference>
<dbReference type="GO" id="GO:0048015">
    <property type="term" value="P:phosphatidylinositol-mediated signaling"/>
    <property type="evidence" value="ECO:0007669"/>
    <property type="project" value="TreeGrafter"/>
</dbReference>
<protein>
    <recommendedName>
        <fullName evidence="1">Phosphoinositide phospholipase C</fullName>
        <ecNumber evidence="1">3.1.4.11</ecNumber>
    </recommendedName>
</protein>
<feature type="region of interest" description="Disordered" evidence="2">
    <location>
        <begin position="69"/>
        <end position="97"/>
    </location>
</feature>
<sequence length="197" mass="22265">MCLILFHSLHFGHYNEPILRFQETPACTVYITYWLLLICCPPGSANQEMTESSQPLEVAELSLRPQGRKSIGEVEAESDDDDDDDDDCKKGSMDEGTAGSEAFATEEMSNLVSYVQPVKFNSFEASKKINRSYQMSSFVETKALEQLTKSPVEFVEYNKLQLSRIYPKGTRVDSSNYNPQLFWNAGCQLVALNFQTI</sequence>
<feature type="domain" description="PI-PLC Y-box" evidence="3">
    <location>
        <begin position="108"/>
        <end position="196"/>
    </location>
</feature>
<dbReference type="PANTHER" id="PTHR10336:SF12">
    <property type="entry name" value="1-PHOSPHATIDYLINOSITOL 4,5-BISPHOSPHATE PHOSPHODIESTERASE BETA-1"/>
    <property type="match status" value="1"/>
</dbReference>
<dbReference type="InterPro" id="IPR017946">
    <property type="entry name" value="PLC-like_Pdiesterase_TIM-brl"/>
</dbReference>
<dbReference type="GO" id="GO:0005737">
    <property type="term" value="C:cytoplasm"/>
    <property type="evidence" value="ECO:0007669"/>
    <property type="project" value="TreeGrafter"/>
</dbReference>
<feature type="non-terminal residue" evidence="4">
    <location>
        <position position="197"/>
    </location>
</feature>
<dbReference type="PANTHER" id="PTHR10336">
    <property type="entry name" value="PHOSPHOINOSITIDE-SPECIFIC PHOSPHOLIPASE C FAMILY PROTEIN"/>
    <property type="match status" value="1"/>
</dbReference>
<dbReference type="PaxDb" id="8022-A0A060YT74"/>
<dbReference type="Proteomes" id="UP000193380">
    <property type="component" value="Unassembled WGS sequence"/>
</dbReference>
<dbReference type="Pfam" id="PF00387">
    <property type="entry name" value="PI-PLC-Y"/>
    <property type="match status" value="1"/>
</dbReference>
<name>A0A060YT74_ONCMY</name>
<keyword evidence="1" id="KW-0443">Lipid metabolism</keyword>
<gene>
    <name evidence="4" type="ORF">GSONMT00026060001</name>
</gene>
<dbReference type="EMBL" id="FR919090">
    <property type="protein sequence ID" value="CDQ94926.1"/>
    <property type="molecule type" value="Genomic_DNA"/>
</dbReference>